<gene>
    <name evidence="1" type="ORF">MSAN_01176000</name>
</gene>
<evidence type="ECO:0000313" key="2">
    <source>
        <dbReference type="Proteomes" id="UP000623467"/>
    </source>
</evidence>
<dbReference type="EMBL" id="JACAZH010000008">
    <property type="protein sequence ID" value="KAF7361429.1"/>
    <property type="molecule type" value="Genomic_DNA"/>
</dbReference>
<keyword evidence="2" id="KW-1185">Reference proteome</keyword>
<dbReference type="Proteomes" id="UP000623467">
    <property type="component" value="Unassembled WGS sequence"/>
</dbReference>
<evidence type="ECO:0000313" key="1">
    <source>
        <dbReference type="EMBL" id="KAF7361429.1"/>
    </source>
</evidence>
<comment type="caution">
    <text evidence="1">The sequence shown here is derived from an EMBL/GenBank/DDBJ whole genome shotgun (WGS) entry which is preliminary data.</text>
</comment>
<sequence length="174" mass="19462">MSNWRASVPSHVILDLETASADTCDVFSDSLPRRHRNDRLTPLDQLLPLSQCRSRQKDAAYSQQHVQERALERYGLELIADDYRKLNEAVQRARDGEVKVSQELAPPDETEDPEPGVVTLLNDEGGDEQIWGVGWGGKTLVCVWSISLARVTTLLPEGTVVTRRKGTKARKGKK</sequence>
<name>A0A8H6YN83_9AGAR</name>
<reference evidence="1" key="1">
    <citation type="submission" date="2020-05" db="EMBL/GenBank/DDBJ databases">
        <title>Mycena genomes resolve the evolution of fungal bioluminescence.</title>
        <authorList>
            <person name="Tsai I.J."/>
        </authorList>
    </citation>
    <scope>NUCLEOTIDE SEQUENCE</scope>
    <source>
        <strain evidence="1">160909Yilan</strain>
    </source>
</reference>
<proteinExistence type="predicted"/>
<accession>A0A8H6YN83</accession>
<protein>
    <submittedName>
        <fullName evidence="1">Uncharacterized protein</fullName>
    </submittedName>
</protein>
<dbReference type="OrthoDB" id="3039080at2759"/>
<organism evidence="1 2">
    <name type="scientific">Mycena sanguinolenta</name>
    <dbReference type="NCBI Taxonomy" id="230812"/>
    <lineage>
        <taxon>Eukaryota</taxon>
        <taxon>Fungi</taxon>
        <taxon>Dikarya</taxon>
        <taxon>Basidiomycota</taxon>
        <taxon>Agaricomycotina</taxon>
        <taxon>Agaricomycetes</taxon>
        <taxon>Agaricomycetidae</taxon>
        <taxon>Agaricales</taxon>
        <taxon>Marasmiineae</taxon>
        <taxon>Mycenaceae</taxon>
        <taxon>Mycena</taxon>
    </lineage>
</organism>
<dbReference type="AlphaFoldDB" id="A0A8H6YN83"/>